<dbReference type="InterPro" id="IPR000157">
    <property type="entry name" value="TIR_dom"/>
</dbReference>
<dbReference type="InterPro" id="IPR027417">
    <property type="entry name" value="P-loop_NTPase"/>
</dbReference>
<dbReference type="Proteomes" id="UP000198386">
    <property type="component" value="Unassembled WGS sequence"/>
</dbReference>
<gene>
    <name evidence="4" type="ORF">SAMN04488107_0037</name>
</gene>
<sequence>MGEDTDGSGGVFVSWTRADTDRHGPLGHLVDALRDLGVPVWVDDAGIGPFDSVPDRVREGLAASRVVLAWYSHAYPTRRACREELTLALLAAERAGQGAGRVLVVNPESGMGHVLEGRLLERRFAGPDDLADLPGLAARIADRVPAHPVPFGALPAPGRPRWYGGAGWEGSSIRFVGRLGQLWAVHDRLHRTTGLAGPGAAGRSVAVVSGFGGMGKSLLAAEYAHLFADCYPGGVVWLSAAGNDPTGTPPSPEQTRAAADTQIAAVATALEIDVAGLDPDTVRERVKTALDERGQPVLWIADDLPTGLDAAGLDAWRCPAAVVHEIITTRDRAHSKLDRVDLDELSDADALALLTQGRPLLNEELEQARLLAEDLGHHPLACDVAGLYLAGTGTTFTAYRRRLNADLGRFDQLAARLADQLPGGHARQITATLATSLNGLGKDAWTLLRLTGQLAPTAIPRRLIADVFARRGASSDAEDGGKGGDEAEDAVDRALLDPHRDGLFSADPATQTVLVHVLVRAAAILLDPHPDDQAPTRAAAVTALLDQFGDAADDVRRHPPLTDLAAHARHLTTTSEPLLDVDAVRLLALLARYDLEAGRPALAAQEYERTLVQVERLLGPDHPDTLITRGDLAFAYQDAGRLDQALPLYERTLADRDRLQGPDHPHTLTSRGNLAAAYHAAGRLDQALPLFERTLADHERLLGPDHPATLTSRNNVAAAYHDAGRTTEALPLHERTLTDVERLLGPDHPHTLGSRHNLAFAYRAAGRLDEALPLYERTLADRERILGPDHPDTVTSRGNLAQGYGAAGRLTEALPLYERTLADFKRLLGPDHPATLASRGALAFAYQDAGRLDQALPLYERTLADHERLQGPDHPHTLTSRSNVAAAYHAAGRLDEALPLFERTLADHERLQGPDHPHTLTSRSNVAAAYHAAGRLDEALPLYERTLADRERILGPGHPATLTSREALAAAYRAAGRTDEASALYERNLTEPGGAR</sequence>
<name>A0A238ZG51_9ACTN</name>
<proteinExistence type="predicted"/>
<dbReference type="PRINTS" id="PR00381">
    <property type="entry name" value="KINESINLIGHT"/>
</dbReference>
<dbReference type="Gene3D" id="1.25.40.10">
    <property type="entry name" value="Tetratricopeptide repeat domain"/>
    <property type="match status" value="2"/>
</dbReference>
<dbReference type="Pfam" id="PF13374">
    <property type="entry name" value="TPR_10"/>
    <property type="match status" value="1"/>
</dbReference>
<dbReference type="InterPro" id="IPR019734">
    <property type="entry name" value="TPR_rpt"/>
</dbReference>
<dbReference type="Pfam" id="PF13676">
    <property type="entry name" value="TIR_2"/>
    <property type="match status" value="1"/>
</dbReference>
<dbReference type="SUPFAM" id="SSF52200">
    <property type="entry name" value="Toll/Interleukin receptor TIR domain"/>
    <property type="match status" value="1"/>
</dbReference>
<dbReference type="Gene3D" id="3.40.50.300">
    <property type="entry name" value="P-loop containing nucleotide triphosphate hydrolases"/>
    <property type="match status" value="1"/>
</dbReference>
<evidence type="ECO:0000256" key="2">
    <source>
        <dbReference type="ARBA" id="ARBA00022803"/>
    </source>
</evidence>
<dbReference type="EMBL" id="FZOH01000001">
    <property type="protein sequence ID" value="SNR81988.1"/>
    <property type="molecule type" value="Genomic_DNA"/>
</dbReference>
<feature type="domain" description="TIR" evidence="3">
    <location>
        <begin position="11"/>
        <end position="107"/>
    </location>
</feature>
<dbReference type="InterPro" id="IPR035897">
    <property type="entry name" value="Toll_tir_struct_dom_sf"/>
</dbReference>
<dbReference type="AlphaFoldDB" id="A0A238ZG51"/>
<evidence type="ECO:0000259" key="3">
    <source>
        <dbReference type="Pfam" id="PF13676"/>
    </source>
</evidence>
<dbReference type="SMART" id="SM00028">
    <property type="entry name" value="TPR"/>
    <property type="match status" value="7"/>
</dbReference>
<dbReference type="Pfam" id="PF13424">
    <property type="entry name" value="TPR_12"/>
    <property type="match status" value="4"/>
</dbReference>
<evidence type="ECO:0000313" key="5">
    <source>
        <dbReference type="Proteomes" id="UP000198386"/>
    </source>
</evidence>
<reference evidence="5" key="1">
    <citation type="submission" date="2017-06" db="EMBL/GenBank/DDBJ databases">
        <authorList>
            <person name="Varghese N."/>
            <person name="Submissions S."/>
        </authorList>
    </citation>
    <scope>NUCLEOTIDE SEQUENCE [LARGE SCALE GENOMIC DNA]</scope>
    <source>
        <strain evidence="5">DSM 45423</strain>
    </source>
</reference>
<protein>
    <submittedName>
        <fullName evidence="4">Tetratricopeptide (TPR) repeat</fullName>
    </submittedName>
</protein>
<dbReference type="PANTHER" id="PTHR45641">
    <property type="entry name" value="TETRATRICOPEPTIDE REPEAT PROTEIN (AFU_ORTHOLOGUE AFUA_6G03870)"/>
    <property type="match status" value="1"/>
</dbReference>
<keyword evidence="2" id="KW-0802">TPR repeat</keyword>
<evidence type="ECO:0000313" key="4">
    <source>
        <dbReference type="EMBL" id="SNR81988.1"/>
    </source>
</evidence>
<evidence type="ECO:0000256" key="1">
    <source>
        <dbReference type="ARBA" id="ARBA00022737"/>
    </source>
</evidence>
<dbReference type="SUPFAM" id="SSF48452">
    <property type="entry name" value="TPR-like"/>
    <property type="match status" value="3"/>
</dbReference>
<dbReference type="InterPro" id="IPR011990">
    <property type="entry name" value="TPR-like_helical_dom_sf"/>
</dbReference>
<keyword evidence="5" id="KW-1185">Reference proteome</keyword>
<dbReference type="Gene3D" id="3.40.50.10140">
    <property type="entry name" value="Toll/interleukin-1 receptor homology (TIR) domain"/>
    <property type="match status" value="1"/>
</dbReference>
<organism evidence="4 5">
    <name type="scientific">Geodermatophilus saharensis</name>
    <dbReference type="NCBI Taxonomy" id="1137994"/>
    <lineage>
        <taxon>Bacteria</taxon>
        <taxon>Bacillati</taxon>
        <taxon>Actinomycetota</taxon>
        <taxon>Actinomycetes</taxon>
        <taxon>Geodermatophilales</taxon>
        <taxon>Geodermatophilaceae</taxon>
        <taxon>Geodermatophilus</taxon>
    </lineage>
</organism>
<keyword evidence="1" id="KW-0677">Repeat</keyword>
<dbReference type="SUPFAM" id="SSF52540">
    <property type="entry name" value="P-loop containing nucleoside triphosphate hydrolases"/>
    <property type="match status" value="1"/>
</dbReference>
<dbReference type="PANTHER" id="PTHR45641:SF19">
    <property type="entry name" value="NEPHROCYSTIN-3"/>
    <property type="match status" value="1"/>
</dbReference>
<dbReference type="GO" id="GO:0007165">
    <property type="term" value="P:signal transduction"/>
    <property type="evidence" value="ECO:0007669"/>
    <property type="project" value="InterPro"/>
</dbReference>
<accession>A0A238ZG51</accession>
<dbReference type="Pfam" id="PF13176">
    <property type="entry name" value="TPR_7"/>
    <property type="match status" value="1"/>
</dbReference>
<dbReference type="OrthoDB" id="580767at2"/>